<reference evidence="4" key="3">
    <citation type="journal article" date="2014" name="Nature">
        <title>Elephant shark genome provides unique insights into gnathostome evolution.</title>
        <authorList>
            <consortium name="International Elephant Shark Genome Sequencing Consortium"/>
            <person name="Venkatesh B."/>
            <person name="Lee A.P."/>
            <person name="Ravi V."/>
            <person name="Maurya A.K."/>
            <person name="Lian M.M."/>
            <person name="Swann J.B."/>
            <person name="Ohta Y."/>
            <person name="Flajnik M.F."/>
            <person name="Sutoh Y."/>
            <person name="Kasahara M."/>
            <person name="Hoon S."/>
            <person name="Gangu V."/>
            <person name="Roy S.W."/>
            <person name="Irimia M."/>
            <person name="Korzh V."/>
            <person name="Kondrychyn I."/>
            <person name="Lim Z.W."/>
            <person name="Tay B.H."/>
            <person name="Tohari S."/>
            <person name="Kong K.W."/>
            <person name="Ho S."/>
            <person name="Lorente-Galdos B."/>
            <person name="Quilez J."/>
            <person name="Marques-Bonet T."/>
            <person name="Raney B.J."/>
            <person name="Ingham P.W."/>
            <person name="Tay A."/>
            <person name="Hillier L.W."/>
            <person name="Minx P."/>
            <person name="Boehm T."/>
            <person name="Wilson R.K."/>
            <person name="Brenner S."/>
            <person name="Warren W.C."/>
        </authorList>
    </citation>
    <scope>NUCLEOTIDE SEQUENCE [LARGE SCALE GENOMIC DNA]</scope>
</reference>
<evidence type="ECO:0000313" key="4">
    <source>
        <dbReference type="Proteomes" id="UP000314986"/>
    </source>
</evidence>
<dbReference type="Ensembl" id="ENSCMIT00000048577.1">
    <property type="protein sequence ID" value="ENSCMIP00000047903.1"/>
    <property type="gene ID" value="ENSCMIG00000019613.1"/>
</dbReference>
<evidence type="ECO:0000256" key="2">
    <source>
        <dbReference type="SAM" id="MobiDB-lite"/>
    </source>
</evidence>
<dbReference type="Pfam" id="PF15374">
    <property type="entry name" value="CCDC71L"/>
    <property type="match status" value="2"/>
</dbReference>
<evidence type="ECO:0008006" key="5">
    <source>
        <dbReference type="Google" id="ProtNLM"/>
    </source>
</evidence>
<dbReference type="InterPro" id="IPR026695">
    <property type="entry name" value="Ccdc71/71L"/>
</dbReference>
<organism evidence="3 4">
    <name type="scientific">Callorhinchus milii</name>
    <name type="common">Ghost shark</name>
    <dbReference type="NCBI Taxonomy" id="7868"/>
    <lineage>
        <taxon>Eukaryota</taxon>
        <taxon>Metazoa</taxon>
        <taxon>Chordata</taxon>
        <taxon>Craniata</taxon>
        <taxon>Vertebrata</taxon>
        <taxon>Chondrichthyes</taxon>
        <taxon>Holocephali</taxon>
        <taxon>Chimaeriformes</taxon>
        <taxon>Callorhinchidae</taxon>
        <taxon>Callorhinchus</taxon>
    </lineage>
</organism>
<accession>A0A4W3K8C1</accession>
<dbReference type="PANTHER" id="PTHR14484:SF0">
    <property type="entry name" value="COILED-COIL DOMAIN-CONTAINING PROTEIN 71"/>
    <property type="match status" value="1"/>
</dbReference>
<feature type="region of interest" description="Disordered" evidence="2">
    <location>
        <begin position="71"/>
        <end position="258"/>
    </location>
</feature>
<sequence length="285" mass="31110">MAGEPEGKAVHAWSRISLVGPKALEDALTVFSPMSKDLLNSERQLITFLHGLREEGYQPTILRSKDVYGYTSCTAETPTPTPTTPTPTAAQPGPTDGQSPPQATHPLPTPRQQPSSERPTAAKDSRPNGWLKPNGSHGKLGSRPSSSLDAVGKMLGKSCHRASQRSSHGSSAPGSKWKLTPEYGVARRPRHPERNPSKQETETHSGKGRMAELPGRNGTANSDYSEINEHSRQPSKSKLQQLRSKVIKVDDSSSDEDVRRKAQKILRVNLSPVIKIRPITYPEHS</sequence>
<name>A0A4W3K8C1_CALMI</name>
<protein>
    <recommendedName>
        <fullName evidence="5">Coiled-coil domain-containing protein 71</fullName>
    </recommendedName>
</protein>
<keyword evidence="4" id="KW-1185">Reference proteome</keyword>
<reference evidence="3" key="4">
    <citation type="submission" date="2025-08" db="UniProtKB">
        <authorList>
            <consortium name="Ensembl"/>
        </authorList>
    </citation>
    <scope>IDENTIFICATION</scope>
</reference>
<dbReference type="GeneTree" id="ENSGT00940000155306"/>
<dbReference type="AlphaFoldDB" id="A0A4W3K8C1"/>
<feature type="compositionally biased region" description="Basic and acidic residues" evidence="2">
    <location>
        <begin position="247"/>
        <end position="258"/>
    </location>
</feature>
<dbReference type="Proteomes" id="UP000314986">
    <property type="component" value="Unassembled WGS sequence"/>
</dbReference>
<dbReference type="PANTHER" id="PTHR14484">
    <property type="entry name" value="COILED-COIL DOMAIN-CONTAINING PROTEIN 71"/>
    <property type="match status" value="1"/>
</dbReference>
<feature type="compositionally biased region" description="Basic and acidic residues" evidence="2">
    <location>
        <begin position="192"/>
        <end position="205"/>
    </location>
</feature>
<keyword evidence="1" id="KW-0597">Phosphoprotein</keyword>
<dbReference type="OMA" id="CPETVGQ"/>
<reference evidence="4" key="1">
    <citation type="journal article" date="2006" name="Science">
        <title>Ancient noncoding elements conserved in the human genome.</title>
        <authorList>
            <person name="Venkatesh B."/>
            <person name="Kirkness E.F."/>
            <person name="Loh Y.H."/>
            <person name="Halpern A.L."/>
            <person name="Lee A.P."/>
            <person name="Johnson J."/>
            <person name="Dandona N."/>
            <person name="Viswanathan L.D."/>
            <person name="Tay A."/>
            <person name="Venter J.C."/>
            <person name="Strausberg R.L."/>
            <person name="Brenner S."/>
        </authorList>
    </citation>
    <scope>NUCLEOTIDE SEQUENCE [LARGE SCALE GENOMIC DNA]</scope>
</reference>
<reference evidence="4" key="2">
    <citation type="journal article" date="2007" name="PLoS Biol.">
        <title>Survey sequencing and comparative analysis of the elephant shark (Callorhinchus milii) genome.</title>
        <authorList>
            <person name="Venkatesh B."/>
            <person name="Kirkness E.F."/>
            <person name="Loh Y.H."/>
            <person name="Halpern A.L."/>
            <person name="Lee A.P."/>
            <person name="Johnson J."/>
            <person name="Dandona N."/>
            <person name="Viswanathan L.D."/>
            <person name="Tay A."/>
            <person name="Venter J.C."/>
            <person name="Strausberg R.L."/>
            <person name="Brenner S."/>
        </authorList>
    </citation>
    <scope>NUCLEOTIDE SEQUENCE [LARGE SCALE GENOMIC DNA]</scope>
</reference>
<reference evidence="3" key="5">
    <citation type="submission" date="2025-09" db="UniProtKB">
        <authorList>
            <consortium name="Ensembl"/>
        </authorList>
    </citation>
    <scope>IDENTIFICATION</scope>
</reference>
<feature type="compositionally biased region" description="Polar residues" evidence="2">
    <location>
        <begin position="164"/>
        <end position="173"/>
    </location>
</feature>
<evidence type="ECO:0000313" key="3">
    <source>
        <dbReference type="Ensembl" id="ENSCMIP00000047903.1"/>
    </source>
</evidence>
<proteinExistence type="predicted"/>
<evidence type="ECO:0000256" key="1">
    <source>
        <dbReference type="ARBA" id="ARBA00022553"/>
    </source>
</evidence>
<dbReference type="InParanoid" id="A0A4W3K8C1"/>
<feature type="compositionally biased region" description="Low complexity" evidence="2">
    <location>
        <begin position="86"/>
        <end position="95"/>
    </location>
</feature>